<gene>
    <name evidence="5" type="ORF">BB559_005235</name>
</gene>
<dbReference type="EMBL" id="MBFT01000571">
    <property type="protein sequence ID" value="PVU89137.1"/>
    <property type="molecule type" value="Genomic_DNA"/>
</dbReference>
<dbReference type="InterPro" id="IPR013932">
    <property type="entry name" value="TATA-bd_TIP120"/>
</dbReference>
<evidence type="ECO:0000313" key="6">
    <source>
        <dbReference type="Proteomes" id="UP000245699"/>
    </source>
</evidence>
<organism evidence="5 6">
    <name type="scientific">Furculomyces boomerangus</name>
    <dbReference type="NCBI Taxonomy" id="61424"/>
    <lineage>
        <taxon>Eukaryota</taxon>
        <taxon>Fungi</taxon>
        <taxon>Fungi incertae sedis</taxon>
        <taxon>Zoopagomycota</taxon>
        <taxon>Kickxellomycotina</taxon>
        <taxon>Harpellomycetes</taxon>
        <taxon>Harpellales</taxon>
        <taxon>Harpellaceae</taxon>
        <taxon>Furculomyces</taxon>
    </lineage>
</organism>
<sequence>MTSLNQNEILKQLESEDRDFRYMAVLDLTKLIEAQNDWLLLENYELRIFNALVKLLNDPLSEVQNLAINCLGSFSTRAGDTSVINFISTAINTAFSAKTPEQRIVFCAAIKKMIVEASKIESKQSKIEETILPKVIQNLEKINLGKDDILEALGILEVILKCSAKSKPLKNQTGVSISNLIIKILESNQSILWRQAISIVSEVSKKLDRINSSARQLSAAVDLDEHILIPTMLSYLNDESTITKTSSLQILEVIIEKSTLVKPKDIDLIYSSSKELLKYDPNYLNIDEEYSDDEFDFDDEDQFEQDYSDEDDSWKVRTASIRLMGALARRLLSISNSSLKSLNFSVYDICNQLVERFSDHEDMVRGVSLFEITRTLPLIKNSNSSSTHINSLAQYAFSQLKVSCSDKKSSRSMETMKNELLVYTCLIDLTPEIASKSINDFIYSILTAIDQKSVLSITNKSVPSESWTYPAGLEIETINILNTIYKHNVILYNFENMNPETFEKKTGNLLLPTIKSLKSALNNKLNSIIEASVEVSHEIFINFNKNKSLNPKVFDLQFKNISEGLITIVSSINEIIQRGSDVDQSKKCLKVYGAITEFFGLSISENIPREFINIILEKTLTKDSLRASGIQALSDIINSSFGGALISKCQISELIITKLIESVGLKNTQGSGLAIKCLISYTKNCILHDPTIAKKINADNTFILVVYKFFENTSETDRIPDAIHLLETIIPILKPSQIFDVITSLLVKLILDLNSKQIDTEDIELQLSNFFVSVGTSCQYSLHEEILTKLLDVFSALKPDLNTKNIISISSTCISALAISSKESSTLIQKQVEQVIKNYKKNYILSAIYIRVGGSLCINYTTCSFKNLIVSFISNQVGNPLYDIFDNASTNNSSKQLISESISYSIAYAAIMDQELLKMTILCFTKTGNKPKMPETTNGIFIQALQILTRSLSVPGTICHGIPESQEMISNMCKNVDRLSILDAVITKASGMDKRNENDYEKSLEIAKIISSLFLFDTETTAKYILKVFASITMRLEMVKSTIISSARTCIDKLVLYERIPLSFDILGRDYSSESDLVGTVVNKCFYMLNDVSPLVSVGSLNLIKSYVTHLATYEKSNAGNKDVFDNENVILQKLSEILAGLFELTKTRTDLIKIEKIGPFQHKVDSGLEMRKTAFEVLIHISRYWRNQIINCGTMKIAGSGDEMCVDSGKVADEKQVNTIADAVVTGLQDDEHSVYILACDLLISLCSGEGSKSFDGTQLKKGDEKANSDLFACLEEKIELVSESIKKLFLTKIKPSDSKQYIDLLESAKQSSALLLANIKNLASKHKTTKHTTQILISLQDIISSYPDKTLFVLYTQSLEN</sequence>
<accession>A0A2T9YA01</accession>
<keyword evidence="2" id="KW-0677">Repeat</keyword>
<evidence type="ECO:0000256" key="2">
    <source>
        <dbReference type="ARBA" id="ARBA00022737"/>
    </source>
</evidence>
<dbReference type="InterPro" id="IPR039852">
    <property type="entry name" value="CAND1/CAND2"/>
</dbReference>
<dbReference type="STRING" id="61424.A0A2T9YA01"/>
<dbReference type="Gene3D" id="1.25.10.10">
    <property type="entry name" value="Leucine-rich Repeat Variant"/>
    <property type="match status" value="2"/>
</dbReference>
<protein>
    <recommendedName>
        <fullName evidence="4">TATA-binding protein interacting (TIP20) domain-containing protein</fullName>
    </recommendedName>
</protein>
<evidence type="ECO:0000313" key="5">
    <source>
        <dbReference type="EMBL" id="PVU89137.1"/>
    </source>
</evidence>
<dbReference type="InterPro" id="IPR016024">
    <property type="entry name" value="ARM-type_fold"/>
</dbReference>
<dbReference type="GO" id="GO:0010265">
    <property type="term" value="P:SCF complex assembly"/>
    <property type="evidence" value="ECO:0007669"/>
    <property type="project" value="InterPro"/>
</dbReference>
<dbReference type="OrthoDB" id="6260732at2759"/>
<evidence type="ECO:0000256" key="1">
    <source>
        <dbReference type="ARBA" id="ARBA00007657"/>
    </source>
</evidence>
<dbReference type="Pfam" id="PF08623">
    <property type="entry name" value="TIP120"/>
    <property type="match status" value="1"/>
</dbReference>
<dbReference type="InterPro" id="IPR011989">
    <property type="entry name" value="ARM-like"/>
</dbReference>
<evidence type="ECO:0000259" key="4">
    <source>
        <dbReference type="Pfam" id="PF08623"/>
    </source>
</evidence>
<keyword evidence="3" id="KW-0833">Ubl conjugation pathway</keyword>
<comment type="caution">
    <text evidence="5">The sequence shown here is derived from an EMBL/GenBank/DDBJ whole genome shotgun (WGS) entry which is preliminary data.</text>
</comment>
<name>A0A2T9YA01_9FUNG</name>
<feature type="domain" description="TATA-binding protein interacting (TIP20)" evidence="4">
    <location>
        <begin position="1131"/>
        <end position="1335"/>
    </location>
</feature>
<reference evidence="5 6" key="1">
    <citation type="journal article" date="2018" name="MBio">
        <title>Comparative Genomics Reveals the Core Gene Toolbox for the Fungus-Insect Symbiosis.</title>
        <authorList>
            <person name="Wang Y."/>
            <person name="Stata M."/>
            <person name="Wang W."/>
            <person name="Stajich J.E."/>
            <person name="White M.M."/>
            <person name="Moncalvo J.M."/>
        </authorList>
    </citation>
    <scope>NUCLEOTIDE SEQUENCE [LARGE SCALE GENOMIC DNA]</scope>
    <source>
        <strain evidence="5 6">AUS-77-4</strain>
    </source>
</reference>
<dbReference type="PANTHER" id="PTHR12696">
    <property type="entry name" value="TIP120"/>
    <property type="match status" value="1"/>
</dbReference>
<keyword evidence="6" id="KW-1185">Reference proteome</keyword>
<dbReference type="Proteomes" id="UP000245699">
    <property type="component" value="Unassembled WGS sequence"/>
</dbReference>
<evidence type="ECO:0000256" key="3">
    <source>
        <dbReference type="ARBA" id="ARBA00022786"/>
    </source>
</evidence>
<comment type="similarity">
    <text evidence="1">Belongs to the CAND family.</text>
</comment>
<proteinExistence type="inferred from homology"/>
<dbReference type="SUPFAM" id="SSF48371">
    <property type="entry name" value="ARM repeat"/>
    <property type="match status" value="2"/>
</dbReference>